<organism evidence="1">
    <name type="scientific">viral metagenome</name>
    <dbReference type="NCBI Taxonomy" id="1070528"/>
    <lineage>
        <taxon>unclassified sequences</taxon>
        <taxon>metagenomes</taxon>
        <taxon>organismal metagenomes</taxon>
    </lineage>
</organism>
<name>A0A6C0INA8_9ZZZZ</name>
<evidence type="ECO:0000313" key="1">
    <source>
        <dbReference type="EMBL" id="QHT94060.1"/>
    </source>
</evidence>
<sequence length="77" mass="8867">MPAPFNSTLYSSLMNYHFYGKLNNQNGTNGTNGKSNPFDCDILFSKYIKCLVGQNINCEKIHDQFEKCLYLNHPNKE</sequence>
<dbReference type="AlphaFoldDB" id="A0A6C0INA8"/>
<dbReference type="EMBL" id="MN740213">
    <property type="protein sequence ID" value="QHT94060.1"/>
    <property type="molecule type" value="Genomic_DNA"/>
</dbReference>
<evidence type="ECO:0008006" key="2">
    <source>
        <dbReference type="Google" id="ProtNLM"/>
    </source>
</evidence>
<reference evidence="1" key="1">
    <citation type="journal article" date="2020" name="Nature">
        <title>Giant virus diversity and host interactions through global metagenomics.</title>
        <authorList>
            <person name="Schulz F."/>
            <person name="Roux S."/>
            <person name="Paez-Espino D."/>
            <person name="Jungbluth S."/>
            <person name="Walsh D.A."/>
            <person name="Denef V.J."/>
            <person name="McMahon K.D."/>
            <person name="Konstantinidis K.T."/>
            <person name="Eloe-Fadrosh E.A."/>
            <person name="Kyrpides N.C."/>
            <person name="Woyke T."/>
        </authorList>
    </citation>
    <scope>NUCLEOTIDE SEQUENCE</scope>
    <source>
        <strain evidence="1">GVMAG-M-3300024258-14</strain>
    </source>
</reference>
<accession>A0A6C0INA8</accession>
<proteinExistence type="predicted"/>
<protein>
    <recommendedName>
        <fullName evidence="2">CHCH domain-containing protein</fullName>
    </recommendedName>
</protein>